<dbReference type="EMBL" id="CM012456">
    <property type="protein sequence ID" value="RVE58818.1"/>
    <property type="molecule type" value="Genomic_DNA"/>
</dbReference>
<comment type="similarity">
    <text evidence="2">Belongs to the cystatin family.</text>
</comment>
<keyword evidence="11" id="KW-1185">Reference proteome</keyword>
<dbReference type="PANTHER" id="PTHR11414:SF21">
    <property type="entry name" value="CYSTATIN 14A, TANDEM DUPLICATE 1-RELATED"/>
    <property type="match status" value="1"/>
</dbReference>
<protein>
    <recommendedName>
        <fullName evidence="7">Cystatin-B</fullName>
    </recommendedName>
    <alternativeName>
        <fullName evidence="8">Stefin-B</fullName>
    </alternativeName>
</protein>
<keyword evidence="5" id="KW-0789">Thiol protease inhibitor</keyword>
<dbReference type="Pfam" id="PF00031">
    <property type="entry name" value="Cystatin"/>
    <property type="match status" value="1"/>
</dbReference>
<feature type="domain" description="Cystatin" evidence="9">
    <location>
        <begin position="2"/>
        <end position="88"/>
    </location>
</feature>
<dbReference type="GO" id="GO:0002376">
    <property type="term" value="P:immune system process"/>
    <property type="evidence" value="ECO:0007669"/>
    <property type="project" value="UniProtKB-KW"/>
</dbReference>
<dbReference type="GO" id="GO:0071220">
    <property type="term" value="P:cellular response to bacterial lipoprotein"/>
    <property type="evidence" value="ECO:0007669"/>
    <property type="project" value="UniProtKB-ARBA"/>
</dbReference>
<dbReference type="SMART" id="SM00043">
    <property type="entry name" value="CY"/>
    <property type="match status" value="1"/>
</dbReference>
<dbReference type="Gene3D" id="3.10.450.10">
    <property type="match status" value="1"/>
</dbReference>
<evidence type="ECO:0000256" key="8">
    <source>
        <dbReference type="ARBA" id="ARBA00041437"/>
    </source>
</evidence>
<reference evidence="10 11" key="1">
    <citation type="submission" date="2018-11" db="EMBL/GenBank/DDBJ databases">
        <authorList>
            <person name="Lopez-Roques C."/>
            <person name="Donnadieu C."/>
            <person name="Bouchez O."/>
            <person name="Klopp C."/>
            <person name="Cabau C."/>
            <person name="Zahm M."/>
        </authorList>
    </citation>
    <scope>NUCLEOTIDE SEQUENCE [LARGE SCALE GENOMIC DNA]</scope>
    <source>
        <strain evidence="10">RS831</strain>
        <tissue evidence="10">Whole body</tissue>
    </source>
</reference>
<dbReference type="PROSITE" id="PS00287">
    <property type="entry name" value="CYSTATIN"/>
    <property type="match status" value="1"/>
</dbReference>
<evidence type="ECO:0000256" key="1">
    <source>
        <dbReference type="ARBA" id="ARBA00004496"/>
    </source>
</evidence>
<keyword evidence="4" id="KW-0646">Protease inhibitor</keyword>
<gene>
    <name evidence="10" type="ORF">OJAV_G00197600</name>
</gene>
<evidence type="ECO:0000313" key="10">
    <source>
        <dbReference type="EMBL" id="RVE58818.1"/>
    </source>
</evidence>
<dbReference type="CDD" id="cd00042">
    <property type="entry name" value="CY"/>
    <property type="match status" value="1"/>
</dbReference>
<dbReference type="OrthoDB" id="2429551at2759"/>
<dbReference type="InterPro" id="IPR018073">
    <property type="entry name" value="Prot_inh_cystat_CS"/>
</dbReference>
<evidence type="ECO:0000256" key="6">
    <source>
        <dbReference type="ARBA" id="ARBA00022859"/>
    </source>
</evidence>
<comment type="subcellular location">
    <subcellularLocation>
        <location evidence="1">Cytoplasm</location>
    </subcellularLocation>
</comment>
<dbReference type="InterPro" id="IPR046350">
    <property type="entry name" value="Cystatin_sf"/>
</dbReference>
<evidence type="ECO:0000256" key="4">
    <source>
        <dbReference type="ARBA" id="ARBA00022690"/>
    </source>
</evidence>
<keyword evidence="6" id="KW-0391">Immunity</keyword>
<dbReference type="AlphaFoldDB" id="A0A3S2NTC1"/>
<dbReference type="FunFam" id="3.10.450.10:FF:000001">
    <property type="entry name" value="Cystatin-A"/>
    <property type="match status" value="1"/>
</dbReference>
<dbReference type="PANTHER" id="PTHR11414">
    <property type="entry name" value="CYSTATIN FAMILY MEMBER"/>
    <property type="match status" value="1"/>
</dbReference>
<dbReference type="GO" id="GO:0005829">
    <property type="term" value="C:cytosol"/>
    <property type="evidence" value="ECO:0007669"/>
    <property type="project" value="TreeGrafter"/>
</dbReference>
<dbReference type="InterPro" id="IPR000010">
    <property type="entry name" value="Cystatin_dom"/>
</dbReference>
<evidence type="ECO:0000259" key="9">
    <source>
        <dbReference type="SMART" id="SM00043"/>
    </source>
</evidence>
<dbReference type="OMA" id="AIHARIY"/>
<organism evidence="10 11">
    <name type="scientific">Oryzias javanicus</name>
    <name type="common">Javanese ricefish</name>
    <name type="synonym">Aplocheilus javanicus</name>
    <dbReference type="NCBI Taxonomy" id="123683"/>
    <lineage>
        <taxon>Eukaryota</taxon>
        <taxon>Metazoa</taxon>
        <taxon>Chordata</taxon>
        <taxon>Craniata</taxon>
        <taxon>Vertebrata</taxon>
        <taxon>Euteleostomi</taxon>
        <taxon>Actinopterygii</taxon>
        <taxon>Neopterygii</taxon>
        <taxon>Teleostei</taxon>
        <taxon>Neoteleostei</taxon>
        <taxon>Acanthomorphata</taxon>
        <taxon>Ovalentaria</taxon>
        <taxon>Atherinomorphae</taxon>
        <taxon>Beloniformes</taxon>
        <taxon>Adrianichthyidae</taxon>
        <taxon>Oryziinae</taxon>
        <taxon>Oryzias</taxon>
    </lineage>
</organism>
<name>A0A3S2NTC1_ORYJA</name>
<keyword evidence="3" id="KW-0963">Cytoplasm</keyword>
<dbReference type="PRINTS" id="PR00295">
    <property type="entry name" value="STEFINA"/>
</dbReference>
<dbReference type="InterPro" id="IPR001713">
    <property type="entry name" value="Prot_inh_stefin"/>
</dbReference>
<dbReference type="SUPFAM" id="SSF54403">
    <property type="entry name" value="Cystatin/monellin"/>
    <property type="match status" value="1"/>
</dbReference>
<reference evidence="10 11" key="2">
    <citation type="submission" date="2019-01" db="EMBL/GenBank/DDBJ databases">
        <title>A chromosome length genome reference of the Java medaka (oryzias javanicus).</title>
        <authorList>
            <person name="Herpin A."/>
            <person name="Takehana Y."/>
            <person name="Naruse K."/>
            <person name="Ansai S."/>
            <person name="Kawaguchi M."/>
        </authorList>
    </citation>
    <scope>NUCLEOTIDE SEQUENCE [LARGE SCALE GENOMIC DNA]</scope>
    <source>
        <strain evidence="10">RS831</strain>
        <tissue evidence="10">Whole body</tissue>
    </source>
</reference>
<dbReference type="Proteomes" id="UP000283210">
    <property type="component" value="Chromosome 20"/>
</dbReference>
<evidence type="ECO:0000313" key="11">
    <source>
        <dbReference type="Proteomes" id="UP000283210"/>
    </source>
</evidence>
<proteinExistence type="inferred from homology"/>
<dbReference type="GO" id="GO:0004869">
    <property type="term" value="F:cysteine-type endopeptidase inhibitor activity"/>
    <property type="evidence" value="ECO:0007669"/>
    <property type="project" value="UniProtKB-KW"/>
</dbReference>
<evidence type="ECO:0000256" key="5">
    <source>
        <dbReference type="ARBA" id="ARBA00022704"/>
    </source>
</evidence>
<evidence type="ECO:0000256" key="2">
    <source>
        <dbReference type="ARBA" id="ARBA00009403"/>
    </source>
</evidence>
<evidence type="ECO:0000256" key="3">
    <source>
        <dbReference type="ARBA" id="ARBA00022490"/>
    </source>
</evidence>
<accession>A0A3S2NTC1</accession>
<sequence>MPIVGGPGQAKEADASIQQICNKIKACAEKKAGVNFSLFKAISYKTQVVAGTNYFIKVHVGGDVYAHVRVLNLSSNGGELQLTSIKYPKILSDPIEYF</sequence>
<evidence type="ECO:0000256" key="7">
    <source>
        <dbReference type="ARBA" id="ARBA00040677"/>
    </source>
</evidence>